<dbReference type="SUPFAM" id="SSF56112">
    <property type="entry name" value="Protein kinase-like (PK-like)"/>
    <property type="match status" value="1"/>
</dbReference>
<reference evidence="2" key="1">
    <citation type="submission" date="2020-10" db="EMBL/GenBank/DDBJ databases">
        <title>Sequencing the genomes of 1000 actinobacteria strains.</title>
        <authorList>
            <person name="Klenk H.-P."/>
        </authorList>
    </citation>
    <scope>NUCLEOTIDE SEQUENCE</scope>
    <source>
        <strain evidence="2">DSM 45354</strain>
    </source>
</reference>
<evidence type="ECO:0000259" key="1">
    <source>
        <dbReference type="Pfam" id="PF01636"/>
    </source>
</evidence>
<sequence length="329" mass="35659">MTAPVDMTVPIRSVAIAQWLRPTHPDLAAVEIGRRHRLAGGVGSPLVERVEVTPVGSGGLRARFEVVAKRASSAEVVALREIAAIPGADALPELIDAGTDEFGPWVVMPFYPGSTMPWDAEAPEAVFASLARLHFRHLGSAGSLPADLPRVDETYCRRALTDFAPSWLRKSQRKDPHPMHDRALSLLNRWSDDERIYAGLDVLPATLLHGDAYGLNVVVAHEKSLPPRLIDWGGARVGPIMLDVAMSAERSSAGFSAYLRAWEDVAGCPFDPWQAEAGHAWARAISNAMFVGAVAERFSPTHAEEMLDQAEAALHRFGRLLAGHSPGRP</sequence>
<dbReference type="InterPro" id="IPR002575">
    <property type="entry name" value="Aminoglycoside_PTrfase"/>
</dbReference>
<dbReference type="RefSeq" id="WP_192749998.1">
    <property type="nucleotide sequence ID" value="NZ_BAABJL010000060.1"/>
</dbReference>
<keyword evidence="3" id="KW-1185">Reference proteome</keyword>
<comment type="caution">
    <text evidence="2">The sequence shown here is derived from an EMBL/GenBank/DDBJ whole genome shotgun (WGS) entry which is preliminary data.</text>
</comment>
<dbReference type="EMBL" id="JADBEM010000001">
    <property type="protein sequence ID" value="MBE1605738.1"/>
    <property type="molecule type" value="Genomic_DNA"/>
</dbReference>
<name>A0A927MUZ1_9ACTN</name>
<proteinExistence type="predicted"/>
<dbReference type="Proteomes" id="UP000638648">
    <property type="component" value="Unassembled WGS sequence"/>
</dbReference>
<evidence type="ECO:0000313" key="3">
    <source>
        <dbReference type="Proteomes" id="UP000638648"/>
    </source>
</evidence>
<dbReference type="Gene3D" id="3.90.1200.10">
    <property type="match status" value="1"/>
</dbReference>
<protein>
    <recommendedName>
        <fullName evidence="1">Aminoglycoside phosphotransferase domain-containing protein</fullName>
    </recommendedName>
</protein>
<evidence type="ECO:0000313" key="2">
    <source>
        <dbReference type="EMBL" id="MBE1605738.1"/>
    </source>
</evidence>
<accession>A0A927MUZ1</accession>
<gene>
    <name evidence="2" type="ORF">HEB94_002586</name>
</gene>
<dbReference type="Pfam" id="PF01636">
    <property type="entry name" value="APH"/>
    <property type="match status" value="1"/>
</dbReference>
<dbReference type="InterPro" id="IPR011009">
    <property type="entry name" value="Kinase-like_dom_sf"/>
</dbReference>
<dbReference type="AlphaFoldDB" id="A0A927MUZ1"/>
<feature type="domain" description="Aminoglycoside phosphotransferase" evidence="1">
    <location>
        <begin position="89"/>
        <end position="261"/>
    </location>
</feature>
<organism evidence="2 3">
    <name type="scientific">Actinopolymorpha pittospori</name>
    <dbReference type="NCBI Taxonomy" id="648752"/>
    <lineage>
        <taxon>Bacteria</taxon>
        <taxon>Bacillati</taxon>
        <taxon>Actinomycetota</taxon>
        <taxon>Actinomycetes</taxon>
        <taxon>Propionibacteriales</taxon>
        <taxon>Actinopolymorphaceae</taxon>
        <taxon>Actinopolymorpha</taxon>
    </lineage>
</organism>